<comment type="caution">
    <text evidence="1">The sequence shown here is derived from an EMBL/GenBank/DDBJ whole genome shotgun (WGS) entry which is preliminary data.</text>
</comment>
<keyword evidence="2" id="KW-1185">Reference proteome</keyword>
<dbReference type="Proteomes" id="UP001333110">
    <property type="component" value="Unassembled WGS sequence"/>
</dbReference>
<name>A0AAN7RTQ3_MYCAM</name>
<proteinExistence type="predicted"/>
<dbReference type="PRINTS" id="PR01345">
    <property type="entry name" value="CERVTRCPTASE"/>
</dbReference>
<sequence length="107" mass="12156">MMGRDATQRDIDRLERWVHANLIKFNKAKCKVLHLGWDNPKCGYRLGNERIESSSAEKDLGVLEDKKLDMSRQCALAAQKANRILGCINRSVASRVREVTLPLYSAL</sequence>
<accession>A0AAN7RTQ3</accession>
<dbReference type="AlphaFoldDB" id="A0AAN7RTQ3"/>
<evidence type="ECO:0000313" key="2">
    <source>
        <dbReference type="Proteomes" id="UP001333110"/>
    </source>
</evidence>
<organism evidence="1 2">
    <name type="scientific">Mycteria americana</name>
    <name type="common">Wood stork</name>
    <dbReference type="NCBI Taxonomy" id="33587"/>
    <lineage>
        <taxon>Eukaryota</taxon>
        <taxon>Metazoa</taxon>
        <taxon>Chordata</taxon>
        <taxon>Craniata</taxon>
        <taxon>Vertebrata</taxon>
        <taxon>Euteleostomi</taxon>
        <taxon>Archelosauria</taxon>
        <taxon>Archosauria</taxon>
        <taxon>Dinosauria</taxon>
        <taxon>Saurischia</taxon>
        <taxon>Theropoda</taxon>
        <taxon>Coelurosauria</taxon>
        <taxon>Aves</taxon>
        <taxon>Neognathae</taxon>
        <taxon>Neoaves</taxon>
        <taxon>Aequornithes</taxon>
        <taxon>Ciconiiformes</taxon>
        <taxon>Ciconiidae</taxon>
        <taxon>Mycteria</taxon>
    </lineage>
</organism>
<reference evidence="1 2" key="1">
    <citation type="journal article" date="2023" name="J. Hered.">
        <title>Chromosome-level genome of the wood stork (Mycteria americana) provides insight into avian chromosome evolution.</title>
        <authorList>
            <person name="Flamio R. Jr."/>
            <person name="Ramstad K.M."/>
        </authorList>
    </citation>
    <scope>NUCLEOTIDE SEQUENCE [LARGE SCALE GENOMIC DNA]</scope>
    <source>
        <strain evidence="1">JAX WOST 10</strain>
    </source>
</reference>
<dbReference type="EMBL" id="JAUNZN010000009">
    <property type="protein sequence ID" value="KAK4816035.1"/>
    <property type="molecule type" value="Genomic_DNA"/>
</dbReference>
<gene>
    <name evidence="1" type="ORF">QYF61_011025</name>
</gene>
<evidence type="ECO:0008006" key="3">
    <source>
        <dbReference type="Google" id="ProtNLM"/>
    </source>
</evidence>
<evidence type="ECO:0000313" key="1">
    <source>
        <dbReference type="EMBL" id="KAK4816035.1"/>
    </source>
</evidence>
<protein>
    <recommendedName>
        <fullName evidence="3">Rna-directed dna polymerase from mobile element jockey-like</fullName>
    </recommendedName>
</protein>
<dbReference type="PANTHER" id="PTHR33332">
    <property type="entry name" value="REVERSE TRANSCRIPTASE DOMAIN-CONTAINING PROTEIN"/>
    <property type="match status" value="1"/>
</dbReference>